<dbReference type="RefSeq" id="WP_156140739.1">
    <property type="nucleotide sequence ID" value="NZ_BBLT01000009.1"/>
</dbReference>
<gene>
    <name evidence="1" type="ORF">MYP_3962</name>
</gene>
<dbReference type="Proteomes" id="UP000030185">
    <property type="component" value="Unassembled WGS sequence"/>
</dbReference>
<dbReference type="STRING" id="153721.MYP_3962"/>
<accession>A0A098LKB1</accession>
<organism evidence="1 2">
    <name type="scientific">Sporocytophaga myxococcoides</name>
    <dbReference type="NCBI Taxonomy" id="153721"/>
    <lineage>
        <taxon>Bacteria</taxon>
        <taxon>Pseudomonadati</taxon>
        <taxon>Bacteroidota</taxon>
        <taxon>Cytophagia</taxon>
        <taxon>Cytophagales</taxon>
        <taxon>Cytophagaceae</taxon>
        <taxon>Sporocytophaga</taxon>
    </lineage>
</organism>
<evidence type="ECO:0000313" key="1">
    <source>
        <dbReference type="EMBL" id="GAL86732.1"/>
    </source>
</evidence>
<protein>
    <submittedName>
        <fullName evidence="1">Uncharacterized protein</fullName>
    </submittedName>
</protein>
<reference evidence="1 2" key="1">
    <citation type="submission" date="2014-09" db="EMBL/GenBank/DDBJ databases">
        <title>Sporocytophaga myxococcoides PG-01 genome sequencing.</title>
        <authorList>
            <person name="Liu L."/>
            <person name="Gao P.J."/>
            <person name="Chen G.J."/>
            <person name="Wang L.S."/>
        </authorList>
    </citation>
    <scope>NUCLEOTIDE SEQUENCE [LARGE SCALE GENOMIC DNA]</scope>
    <source>
        <strain evidence="1 2">PG-01</strain>
    </source>
</reference>
<proteinExistence type="predicted"/>
<keyword evidence="2" id="KW-1185">Reference proteome</keyword>
<sequence>MTKDFSNFSFPPAQYSVFIEEKGKLYASNDDGTGSLSPFTISTGINEIYPLCCLLS</sequence>
<comment type="caution">
    <text evidence="1">The sequence shown here is derived from an EMBL/GenBank/DDBJ whole genome shotgun (WGS) entry which is preliminary data.</text>
</comment>
<dbReference type="EMBL" id="BBLT01000009">
    <property type="protein sequence ID" value="GAL86732.1"/>
    <property type="molecule type" value="Genomic_DNA"/>
</dbReference>
<name>A0A098LKB1_9BACT</name>
<evidence type="ECO:0000313" key="2">
    <source>
        <dbReference type="Proteomes" id="UP000030185"/>
    </source>
</evidence>
<dbReference type="AlphaFoldDB" id="A0A098LKB1"/>
<dbReference type="OrthoDB" id="956632at2"/>